<proteinExistence type="predicted"/>
<feature type="region of interest" description="Disordered" evidence="1">
    <location>
        <begin position="68"/>
        <end position="101"/>
    </location>
</feature>
<protein>
    <submittedName>
        <fullName evidence="2">Mu-like prophage protein Com</fullName>
    </submittedName>
</protein>
<gene>
    <name evidence="2" type="ORF">MOMA_09306</name>
</gene>
<dbReference type="PATRIC" id="fig|1230338.3.peg.2001"/>
<feature type="compositionally biased region" description="Polar residues" evidence="1">
    <location>
        <begin position="92"/>
        <end position="101"/>
    </location>
</feature>
<dbReference type="Proteomes" id="UP000023795">
    <property type="component" value="Unassembled WGS sequence"/>
</dbReference>
<dbReference type="Pfam" id="PF10122">
    <property type="entry name" value="Zn_ribbon_Com"/>
    <property type="match status" value="1"/>
</dbReference>
<evidence type="ECO:0000313" key="3">
    <source>
        <dbReference type="Proteomes" id="UP000023795"/>
    </source>
</evidence>
<dbReference type="AlphaFoldDB" id="L2F767"/>
<reference evidence="2 3" key="1">
    <citation type="journal article" date="2013" name="Genome Announc.">
        <title>Genome Sequence of Moraxella macacae 0408225, a Novel Bacterial Species Isolated from a Cynomolgus Macaque with Epistaxis.</title>
        <authorList>
            <person name="Ladner J.T."/>
            <person name="Whitehouse C.A."/>
            <person name="Koroleva G.I."/>
            <person name="Palacios G.F."/>
        </authorList>
    </citation>
    <scope>NUCLEOTIDE SEQUENCE [LARGE SCALE GENOMIC DNA]</scope>
    <source>
        <strain evidence="2 3">0408225</strain>
    </source>
</reference>
<feature type="compositionally biased region" description="Polar residues" evidence="1">
    <location>
        <begin position="68"/>
        <end position="80"/>
    </location>
</feature>
<accession>L2F767</accession>
<comment type="caution">
    <text evidence="2">The sequence shown here is derived from an EMBL/GenBank/DDBJ whole genome shotgun (WGS) entry which is preliminary data.</text>
</comment>
<evidence type="ECO:0000256" key="1">
    <source>
        <dbReference type="SAM" id="MobiDB-lite"/>
    </source>
</evidence>
<name>L2F767_9GAMM</name>
<dbReference type="EMBL" id="ANIN01000002">
    <property type="protein sequence ID" value="ELA08745.1"/>
    <property type="molecule type" value="Genomic_DNA"/>
</dbReference>
<evidence type="ECO:0000313" key="2">
    <source>
        <dbReference type="EMBL" id="ELA08745.1"/>
    </source>
</evidence>
<dbReference type="STRING" id="1230338.MOMA_09306"/>
<sequence>MWGFIFDLNKIATGKAMKQVNCRSCGRLLAKIGSFNNLEIKCPRCKAFNVLSVKNALSEAQETPITGNIDDQSISKSTPTVRGAKTHVFERISQNTGENPK</sequence>
<dbReference type="InterPro" id="IPR019294">
    <property type="entry name" value="Translation_reg_Com"/>
</dbReference>
<organism evidence="2 3">
    <name type="scientific">Moraxella macacae 0408225</name>
    <dbReference type="NCBI Taxonomy" id="1230338"/>
    <lineage>
        <taxon>Bacteria</taxon>
        <taxon>Pseudomonadati</taxon>
        <taxon>Pseudomonadota</taxon>
        <taxon>Gammaproteobacteria</taxon>
        <taxon>Moraxellales</taxon>
        <taxon>Moraxellaceae</taxon>
        <taxon>Moraxella</taxon>
    </lineage>
</organism>
<keyword evidence="3" id="KW-1185">Reference proteome</keyword>